<evidence type="ECO:0000256" key="6">
    <source>
        <dbReference type="ARBA" id="ARBA00022989"/>
    </source>
</evidence>
<evidence type="ECO:0000256" key="9">
    <source>
        <dbReference type="RuleBase" id="RU003794"/>
    </source>
</evidence>
<dbReference type="PANTHER" id="PTHR30487:SF0">
    <property type="entry name" value="PREPILIN LEADER PEPTIDASE_N-METHYLTRANSFERASE-RELATED"/>
    <property type="match status" value="1"/>
</dbReference>
<evidence type="ECO:0000256" key="3">
    <source>
        <dbReference type="ARBA" id="ARBA00022475"/>
    </source>
</evidence>
<keyword evidence="9" id="KW-0645">Protease</keyword>
<dbReference type="GO" id="GO:0008168">
    <property type="term" value="F:methyltransferase activity"/>
    <property type="evidence" value="ECO:0007669"/>
    <property type="project" value="UniProtKB-KW"/>
</dbReference>
<keyword evidence="9" id="KW-0808">Transferase</keyword>
<feature type="domain" description="Prepilin type IV endopeptidase peptidase" evidence="11">
    <location>
        <begin position="115"/>
        <end position="221"/>
    </location>
</feature>
<dbReference type="PANTHER" id="PTHR30487">
    <property type="entry name" value="TYPE 4 PREPILIN-LIKE PROTEINS LEADER PEPTIDE-PROCESSING ENZYME"/>
    <property type="match status" value="1"/>
</dbReference>
<dbReference type="InterPro" id="IPR000045">
    <property type="entry name" value="Prepilin_IV_endopep_pep"/>
</dbReference>
<protein>
    <recommendedName>
        <fullName evidence="9">Prepilin leader peptidase/N-methyltransferase</fullName>
        <ecNumber evidence="9">2.1.1.-</ecNumber>
        <ecNumber evidence="9">3.4.23.43</ecNumber>
    </recommendedName>
</protein>
<evidence type="ECO:0000259" key="11">
    <source>
        <dbReference type="Pfam" id="PF01478"/>
    </source>
</evidence>
<evidence type="ECO:0000313" key="13">
    <source>
        <dbReference type="EMBL" id="THV18336.1"/>
    </source>
</evidence>
<dbReference type="EC" id="3.4.23.43" evidence="9"/>
<reference evidence="13 14" key="1">
    <citation type="journal article" date="2009" name="Int. J. Syst. Evol. Microbiol.">
        <title>Nocardioides caeni sp. nov., isolated from wastewater.</title>
        <authorList>
            <person name="Yoon J.H."/>
            <person name="Kang S.J."/>
            <person name="Park S."/>
            <person name="Kim W."/>
            <person name="Oh T.K."/>
        </authorList>
    </citation>
    <scope>NUCLEOTIDE SEQUENCE [LARGE SCALE GENOMIC DNA]</scope>
    <source>
        <strain evidence="13 14">DSM 23134</strain>
    </source>
</reference>
<dbReference type="InterPro" id="IPR050882">
    <property type="entry name" value="Prepilin_peptidase/N-MTase"/>
</dbReference>
<proteinExistence type="inferred from homology"/>
<keyword evidence="14" id="KW-1185">Reference proteome</keyword>
<comment type="function">
    <text evidence="9">Plays an essential role in type IV pili and type II pseudopili formation by proteolytically removing the leader sequence from substrate proteins and subsequently monomethylating the alpha-amino group of the newly exposed N-terminal phenylalanine.</text>
</comment>
<comment type="subcellular location">
    <subcellularLocation>
        <location evidence="1">Cell inner membrane</location>
        <topology evidence="1">Multi-pass membrane protein</topology>
    </subcellularLocation>
    <subcellularLocation>
        <location evidence="9">Cell membrane</location>
        <topology evidence="9">Multi-pass membrane protein</topology>
    </subcellularLocation>
</comment>
<dbReference type="AlphaFoldDB" id="A0A4V4HLI3"/>
<evidence type="ECO:0000256" key="5">
    <source>
        <dbReference type="ARBA" id="ARBA00022692"/>
    </source>
</evidence>
<name>A0A4V4HLI3_9ACTN</name>
<accession>A0A4V4HLI3</accession>
<evidence type="ECO:0000259" key="12">
    <source>
        <dbReference type="Pfam" id="PF06750"/>
    </source>
</evidence>
<keyword evidence="6 10" id="KW-1133">Transmembrane helix</keyword>
<feature type="transmembrane region" description="Helical" evidence="10">
    <location>
        <begin position="112"/>
        <end position="130"/>
    </location>
</feature>
<feature type="transmembrane region" description="Helical" evidence="10">
    <location>
        <begin position="200"/>
        <end position="226"/>
    </location>
</feature>
<feature type="transmembrane region" description="Helical" evidence="10">
    <location>
        <begin position="137"/>
        <end position="153"/>
    </location>
</feature>
<keyword evidence="3" id="KW-1003">Cell membrane</keyword>
<dbReference type="EC" id="2.1.1.-" evidence="9"/>
<keyword evidence="9" id="KW-0489">Methyltransferase</keyword>
<dbReference type="PRINTS" id="PR00864">
    <property type="entry name" value="PREPILNPTASE"/>
</dbReference>
<dbReference type="OrthoDB" id="2087435at2"/>
<dbReference type="Gene3D" id="1.20.120.1220">
    <property type="match status" value="1"/>
</dbReference>
<keyword evidence="9" id="KW-0378">Hydrolase</keyword>
<evidence type="ECO:0000313" key="14">
    <source>
        <dbReference type="Proteomes" id="UP000307087"/>
    </source>
</evidence>
<evidence type="ECO:0000256" key="10">
    <source>
        <dbReference type="SAM" id="Phobius"/>
    </source>
</evidence>
<evidence type="ECO:0000256" key="8">
    <source>
        <dbReference type="RuleBase" id="RU003793"/>
    </source>
</evidence>
<keyword evidence="9" id="KW-0511">Multifunctional enzyme</keyword>
<feature type="transmembrane region" description="Helical" evidence="10">
    <location>
        <begin position="6"/>
        <end position="29"/>
    </location>
</feature>
<evidence type="ECO:0000256" key="7">
    <source>
        <dbReference type="ARBA" id="ARBA00023136"/>
    </source>
</evidence>
<dbReference type="Pfam" id="PF01478">
    <property type="entry name" value="Peptidase_A24"/>
    <property type="match status" value="1"/>
</dbReference>
<evidence type="ECO:0000256" key="4">
    <source>
        <dbReference type="ARBA" id="ARBA00022519"/>
    </source>
</evidence>
<dbReference type="InterPro" id="IPR014032">
    <property type="entry name" value="Peptidase_A24A_bac"/>
</dbReference>
<dbReference type="InterPro" id="IPR010627">
    <property type="entry name" value="Prepilin_pept_A24_N"/>
</dbReference>
<dbReference type="Proteomes" id="UP000307087">
    <property type="component" value="Unassembled WGS sequence"/>
</dbReference>
<comment type="similarity">
    <text evidence="2 8">Belongs to the peptidase A24 family.</text>
</comment>
<feature type="transmembrane region" description="Helical" evidence="10">
    <location>
        <begin position="159"/>
        <end position="179"/>
    </location>
</feature>
<dbReference type="GO" id="GO:0005886">
    <property type="term" value="C:plasma membrane"/>
    <property type="evidence" value="ECO:0007669"/>
    <property type="project" value="UniProtKB-SubCell"/>
</dbReference>
<evidence type="ECO:0000256" key="1">
    <source>
        <dbReference type="ARBA" id="ARBA00004429"/>
    </source>
</evidence>
<keyword evidence="5 9" id="KW-0812">Transmembrane</keyword>
<gene>
    <name evidence="13" type="ORF">E9934_01485</name>
</gene>
<dbReference type="GO" id="GO:0032259">
    <property type="term" value="P:methylation"/>
    <property type="evidence" value="ECO:0007669"/>
    <property type="project" value="UniProtKB-KW"/>
</dbReference>
<evidence type="ECO:0000256" key="2">
    <source>
        <dbReference type="ARBA" id="ARBA00005801"/>
    </source>
</evidence>
<comment type="catalytic activity">
    <reaction evidence="9">
        <text>Typically cleaves a -Gly-|-Phe- bond to release an N-terminal, basic peptide of 5-8 residues from type IV prepilin, and then N-methylates the new N-terminal amino group, the methyl donor being S-adenosyl-L-methionine.</text>
        <dbReference type="EC" id="3.4.23.43"/>
    </reaction>
</comment>
<dbReference type="GO" id="GO:0004190">
    <property type="term" value="F:aspartic-type endopeptidase activity"/>
    <property type="evidence" value="ECO:0007669"/>
    <property type="project" value="UniProtKB-EC"/>
</dbReference>
<organism evidence="13 14">
    <name type="scientific">Nocardioides caeni</name>
    <dbReference type="NCBI Taxonomy" id="574700"/>
    <lineage>
        <taxon>Bacteria</taxon>
        <taxon>Bacillati</taxon>
        <taxon>Actinomycetota</taxon>
        <taxon>Actinomycetes</taxon>
        <taxon>Propionibacteriales</taxon>
        <taxon>Nocardioidaceae</taxon>
        <taxon>Nocardioides</taxon>
    </lineage>
</organism>
<keyword evidence="7 10" id="KW-0472">Membrane</keyword>
<dbReference type="Pfam" id="PF06750">
    <property type="entry name" value="A24_N_bact"/>
    <property type="match status" value="1"/>
</dbReference>
<comment type="caution">
    <text evidence="13">The sequence shown here is derived from an EMBL/GenBank/DDBJ whole genome shotgun (WGS) entry which is preliminary data.</text>
</comment>
<sequence>MTEQELLDLAVPTIAGLLGLAIGSFLNVVAHRVPAGESVVHPPSACPACGHAIRGRHNVPVLGWLVLRGRCFDCRAPISPRYPLVELGTGIAFSLVAVRLGTDEAGLRVLPAYLAFTGIGIALALIDLDVKRLPDKIVLPSYPVLAGLLLIGWDGEALWRALLGAAILGAFYFVVWFIAPGGMGFGDVKLAGIVGGMTAYLSWGTFLVGAFGAFLLGAAAGLMLMAGGRAGRKTAVPFGPFMLLAALSSILGAGYLGDAYLELIGL</sequence>
<dbReference type="EMBL" id="STGW01000001">
    <property type="protein sequence ID" value="THV18336.1"/>
    <property type="molecule type" value="Genomic_DNA"/>
</dbReference>
<feature type="domain" description="Prepilin peptidase A24 N-terminal" evidence="12">
    <location>
        <begin position="17"/>
        <end position="99"/>
    </location>
</feature>
<dbReference type="GO" id="GO:0006465">
    <property type="term" value="P:signal peptide processing"/>
    <property type="evidence" value="ECO:0007669"/>
    <property type="project" value="TreeGrafter"/>
</dbReference>
<keyword evidence="4" id="KW-0997">Cell inner membrane</keyword>
<feature type="transmembrane region" description="Helical" evidence="10">
    <location>
        <begin position="238"/>
        <end position="261"/>
    </location>
</feature>